<organism evidence="2 3">
    <name type="scientific">Apiosordaria backusii</name>
    <dbReference type="NCBI Taxonomy" id="314023"/>
    <lineage>
        <taxon>Eukaryota</taxon>
        <taxon>Fungi</taxon>
        <taxon>Dikarya</taxon>
        <taxon>Ascomycota</taxon>
        <taxon>Pezizomycotina</taxon>
        <taxon>Sordariomycetes</taxon>
        <taxon>Sordariomycetidae</taxon>
        <taxon>Sordariales</taxon>
        <taxon>Lasiosphaeriaceae</taxon>
        <taxon>Apiosordaria</taxon>
    </lineage>
</organism>
<accession>A0AA40BT61</accession>
<feature type="compositionally biased region" description="Basic and acidic residues" evidence="1">
    <location>
        <begin position="217"/>
        <end position="240"/>
    </location>
</feature>
<evidence type="ECO:0000313" key="2">
    <source>
        <dbReference type="EMBL" id="KAK0739932.1"/>
    </source>
</evidence>
<dbReference type="Proteomes" id="UP001172159">
    <property type="component" value="Unassembled WGS sequence"/>
</dbReference>
<reference evidence="2" key="1">
    <citation type="submission" date="2023-06" db="EMBL/GenBank/DDBJ databases">
        <title>Genome-scale phylogeny and comparative genomics of the fungal order Sordariales.</title>
        <authorList>
            <consortium name="Lawrence Berkeley National Laboratory"/>
            <person name="Hensen N."/>
            <person name="Bonometti L."/>
            <person name="Westerberg I."/>
            <person name="Brannstrom I.O."/>
            <person name="Guillou S."/>
            <person name="Cros-Aarteil S."/>
            <person name="Calhoun S."/>
            <person name="Haridas S."/>
            <person name="Kuo A."/>
            <person name="Mondo S."/>
            <person name="Pangilinan J."/>
            <person name="Riley R."/>
            <person name="Labutti K."/>
            <person name="Andreopoulos B."/>
            <person name="Lipzen A."/>
            <person name="Chen C."/>
            <person name="Yanf M."/>
            <person name="Daum C."/>
            <person name="Ng V."/>
            <person name="Clum A."/>
            <person name="Steindorff A."/>
            <person name="Ohm R."/>
            <person name="Martin F."/>
            <person name="Silar P."/>
            <person name="Natvig D."/>
            <person name="Lalanne C."/>
            <person name="Gautier V."/>
            <person name="Ament-Velasquez S.L."/>
            <person name="Kruys A."/>
            <person name="Hutchinson M.I."/>
            <person name="Powell A.J."/>
            <person name="Barry K."/>
            <person name="Miller A.N."/>
            <person name="Grigoriev I.V."/>
            <person name="Debuchy R."/>
            <person name="Gladieux P."/>
            <person name="Thoren M.H."/>
            <person name="Johannesson H."/>
        </authorList>
    </citation>
    <scope>NUCLEOTIDE SEQUENCE</scope>
    <source>
        <strain evidence="2">CBS 540.89</strain>
    </source>
</reference>
<dbReference type="AlphaFoldDB" id="A0AA40BT61"/>
<protein>
    <submittedName>
        <fullName evidence="2">Uncharacterized protein</fullName>
    </submittedName>
</protein>
<feature type="compositionally biased region" description="Low complexity" evidence="1">
    <location>
        <begin position="19"/>
        <end position="34"/>
    </location>
</feature>
<gene>
    <name evidence="2" type="ORF">B0T21DRAFT_449991</name>
</gene>
<sequence>MGLPPVTPAPSRFLLSKRPGTQQTQGQTPNQSSSATPYRLYGTPRFSSTAKPPSNLSHAAPYSTPALALKTKASRARGTQELLIEDSSPVSDPERNRNDEEDLSPSTPIAARDLLPEPIDIDSSLVPQSSLPALEDPDEEFDPGPLPKRRRISIATSEPDIEPKEEWIPSSAFPIDSDSENEIPPNGDPELDHIITVYSDDDDDPPIPHSSPFNIKSDAESDSDVKPPPDIDNKPARKEIFNPAPRFLQPPSPPPSTSPTSDSKKFSIQNLNPDLFSPPKPRRGRGRNRQGQGQYLSNGLAAELQNWLIEVKGSSERADTGAKQEDDAAPPIPPGAVRLTVEDVRKGGNGLSLISAALTNAAPGTAGMQAVLAGDGRIDSLENGKHGLDRGRTDKINGHERLGSGAVVAVVPPAWDIELGDGLGRWAVAYRWQVVKDAPQPQLPEQSEPQPRREQVVVQEQVVEQQIKEEEQ</sequence>
<feature type="region of interest" description="Disordered" evidence="1">
    <location>
        <begin position="315"/>
        <end position="335"/>
    </location>
</feature>
<comment type="caution">
    <text evidence="2">The sequence shown here is derived from an EMBL/GenBank/DDBJ whole genome shotgun (WGS) entry which is preliminary data.</text>
</comment>
<evidence type="ECO:0000256" key="1">
    <source>
        <dbReference type="SAM" id="MobiDB-lite"/>
    </source>
</evidence>
<feature type="compositionally biased region" description="Polar residues" evidence="1">
    <location>
        <begin position="45"/>
        <end position="57"/>
    </location>
</feature>
<keyword evidence="3" id="KW-1185">Reference proteome</keyword>
<proteinExistence type="predicted"/>
<feature type="compositionally biased region" description="Pro residues" evidence="1">
    <location>
        <begin position="248"/>
        <end position="257"/>
    </location>
</feature>
<evidence type="ECO:0000313" key="3">
    <source>
        <dbReference type="Proteomes" id="UP001172159"/>
    </source>
</evidence>
<feature type="compositionally biased region" description="Basic and acidic residues" evidence="1">
    <location>
        <begin position="315"/>
        <end position="326"/>
    </location>
</feature>
<feature type="region of interest" description="Disordered" evidence="1">
    <location>
        <begin position="1"/>
        <end position="293"/>
    </location>
</feature>
<dbReference type="EMBL" id="JAUKTV010000004">
    <property type="protein sequence ID" value="KAK0739932.1"/>
    <property type="molecule type" value="Genomic_DNA"/>
</dbReference>
<name>A0AA40BT61_9PEZI</name>